<gene>
    <name evidence="3" type="ORF">niasHT_004721</name>
</gene>
<evidence type="ECO:0000256" key="2">
    <source>
        <dbReference type="SAM" id="Phobius"/>
    </source>
</evidence>
<dbReference type="AlphaFoldDB" id="A0ABD2M9D3"/>
<dbReference type="EMBL" id="JBICBT010000078">
    <property type="protein sequence ID" value="KAL3124132.1"/>
    <property type="molecule type" value="Genomic_DNA"/>
</dbReference>
<feature type="region of interest" description="Disordered" evidence="1">
    <location>
        <begin position="1"/>
        <end position="29"/>
    </location>
</feature>
<name>A0ABD2M9D3_9BILA</name>
<protein>
    <submittedName>
        <fullName evidence="3">Uncharacterized protein</fullName>
    </submittedName>
</protein>
<reference evidence="3 4" key="1">
    <citation type="submission" date="2024-10" db="EMBL/GenBank/DDBJ databases">
        <authorList>
            <person name="Kim D."/>
        </authorList>
    </citation>
    <scope>NUCLEOTIDE SEQUENCE [LARGE SCALE GENOMIC DNA]</scope>
    <source>
        <strain evidence="3">BH-2024</strain>
    </source>
</reference>
<keyword evidence="2" id="KW-0812">Transmembrane</keyword>
<keyword evidence="2" id="KW-0472">Membrane</keyword>
<sequence>MDPHHEESDGFDENDDLAEELAQKNGKIDKLEMENRDFGNYVRELQRRVSELEDQNRQLTSGERFRELEEQNARMKWENCSVLQESERVQQLNEQLKSENEQLQKDYNEVTGEFHRYQMTFSTGRTMSVDEASSAEVKRPEEGRRVDKGIATTAVWMGIDASHCHEQCSSTRCSSDTEFCCWDMMFKVTAVFALVTLLVIILVHVPMLFI</sequence>
<feature type="transmembrane region" description="Helical" evidence="2">
    <location>
        <begin position="184"/>
        <end position="209"/>
    </location>
</feature>
<evidence type="ECO:0000313" key="3">
    <source>
        <dbReference type="EMBL" id="KAL3124132.1"/>
    </source>
</evidence>
<dbReference type="Proteomes" id="UP001620626">
    <property type="component" value="Unassembled WGS sequence"/>
</dbReference>
<organism evidence="3 4">
    <name type="scientific">Heterodera trifolii</name>
    <dbReference type="NCBI Taxonomy" id="157864"/>
    <lineage>
        <taxon>Eukaryota</taxon>
        <taxon>Metazoa</taxon>
        <taxon>Ecdysozoa</taxon>
        <taxon>Nematoda</taxon>
        <taxon>Chromadorea</taxon>
        <taxon>Rhabditida</taxon>
        <taxon>Tylenchina</taxon>
        <taxon>Tylenchomorpha</taxon>
        <taxon>Tylenchoidea</taxon>
        <taxon>Heteroderidae</taxon>
        <taxon>Heteroderinae</taxon>
        <taxon>Heterodera</taxon>
    </lineage>
</organism>
<comment type="caution">
    <text evidence="3">The sequence shown here is derived from an EMBL/GenBank/DDBJ whole genome shotgun (WGS) entry which is preliminary data.</text>
</comment>
<keyword evidence="4" id="KW-1185">Reference proteome</keyword>
<accession>A0ABD2M9D3</accession>
<feature type="compositionally biased region" description="Acidic residues" evidence="1">
    <location>
        <begin position="9"/>
        <end position="19"/>
    </location>
</feature>
<proteinExistence type="predicted"/>
<dbReference type="Gene3D" id="1.10.287.1490">
    <property type="match status" value="1"/>
</dbReference>
<keyword evidence="2" id="KW-1133">Transmembrane helix</keyword>
<evidence type="ECO:0000313" key="4">
    <source>
        <dbReference type="Proteomes" id="UP001620626"/>
    </source>
</evidence>
<evidence type="ECO:0000256" key="1">
    <source>
        <dbReference type="SAM" id="MobiDB-lite"/>
    </source>
</evidence>